<evidence type="ECO:0000313" key="3">
    <source>
        <dbReference type="Proteomes" id="UP000324222"/>
    </source>
</evidence>
<organism evidence="2 3">
    <name type="scientific">Portunus trituberculatus</name>
    <name type="common">Swimming crab</name>
    <name type="synonym">Neptunus trituberculatus</name>
    <dbReference type="NCBI Taxonomy" id="210409"/>
    <lineage>
        <taxon>Eukaryota</taxon>
        <taxon>Metazoa</taxon>
        <taxon>Ecdysozoa</taxon>
        <taxon>Arthropoda</taxon>
        <taxon>Crustacea</taxon>
        <taxon>Multicrustacea</taxon>
        <taxon>Malacostraca</taxon>
        <taxon>Eumalacostraca</taxon>
        <taxon>Eucarida</taxon>
        <taxon>Decapoda</taxon>
        <taxon>Pleocyemata</taxon>
        <taxon>Brachyura</taxon>
        <taxon>Eubrachyura</taxon>
        <taxon>Portunoidea</taxon>
        <taxon>Portunidae</taxon>
        <taxon>Portuninae</taxon>
        <taxon>Portunus</taxon>
    </lineage>
</organism>
<sequence length="144" mass="15531">MKPALGLFLVDLKVRDKTTGAWIDVHAGTPVPLLSYNACRNLVLIPAELPQPISQVIHARMRAKEEDRKGKVSIPQAPASSTSTALSHASPPPSFSPPTMDQALPFDNTTTSAQAKEFFLREYSSPPEPQDKALGSGWHSDGIS</sequence>
<evidence type="ECO:0000256" key="1">
    <source>
        <dbReference type="SAM" id="MobiDB-lite"/>
    </source>
</evidence>
<feature type="compositionally biased region" description="Low complexity" evidence="1">
    <location>
        <begin position="73"/>
        <end position="89"/>
    </location>
</feature>
<evidence type="ECO:0000313" key="2">
    <source>
        <dbReference type="EMBL" id="MPC40660.1"/>
    </source>
</evidence>
<name>A0A5B7F002_PORTR</name>
<dbReference type="AlphaFoldDB" id="A0A5B7F002"/>
<dbReference type="EMBL" id="VSRR010004768">
    <property type="protein sequence ID" value="MPC40660.1"/>
    <property type="molecule type" value="Genomic_DNA"/>
</dbReference>
<feature type="region of interest" description="Disordered" evidence="1">
    <location>
        <begin position="61"/>
        <end position="144"/>
    </location>
</feature>
<proteinExistence type="predicted"/>
<protein>
    <submittedName>
        <fullName evidence="2">Uncharacterized protein</fullName>
    </submittedName>
</protein>
<accession>A0A5B7F002</accession>
<comment type="caution">
    <text evidence="2">The sequence shown here is derived from an EMBL/GenBank/DDBJ whole genome shotgun (WGS) entry which is preliminary data.</text>
</comment>
<reference evidence="2 3" key="1">
    <citation type="submission" date="2019-05" db="EMBL/GenBank/DDBJ databases">
        <title>Another draft genome of Portunus trituberculatus and its Hox gene families provides insights of decapod evolution.</title>
        <authorList>
            <person name="Jeong J.-H."/>
            <person name="Song I."/>
            <person name="Kim S."/>
            <person name="Choi T."/>
            <person name="Kim D."/>
            <person name="Ryu S."/>
            <person name="Kim W."/>
        </authorList>
    </citation>
    <scope>NUCLEOTIDE SEQUENCE [LARGE SCALE GENOMIC DNA]</scope>
    <source>
        <tissue evidence="2">Muscle</tissue>
    </source>
</reference>
<keyword evidence="3" id="KW-1185">Reference proteome</keyword>
<gene>
    <name evidence="2" type="ORF">E2C01_034225</name>
</gene>
<dbReference type="Proteomes" id="UP000324222">
    <property type="component" value="Unassembled WGS sequence"/>
</dbReference>